<proteinExistence type="inferred from homology"/>
<name>A0ABW5RV49_9BACI</name>
<dbReference type="Proteomes" id="UP001597506">
    <property type="component" value="Unassembled WGS sequence"/>
</dbReference>
<dbReference type="PANTHER" id="PTHR11941">
    <property type="entry name" value="ENOYL-COA HYDRATASE-RELATED"/>
    <property type="match status" value="1"/>
</dbReference>
<dbReference type="EMBL" id="JBHUMF010000031">
    <property type="protein sequence ID" value="MFD2682573.1"/>
    <property type="molecule type" value="Genomic_DNA"/>
</dbReference>
<evidence type="ECO:0000256" key="1">
    <source>
        <dbReference type="ARBA" id="ARBA00005254"/>
    </source>
</evidence>
<evidence type="ECO:0000313" key="5">
    <source>
        <dbReference type="Proteomes" id="UP001597506"/>
    </source>
</evidence>
<dbReference type="Gene3D" id="1.10.12.10">
    <property type="entry name" value="Lyase 2-enoyl-coa Hydratase, Chain A, domain 2"/>
    <property type="match status" value="1"/>
</dbReference>
<keyword evidence="5" id="KW-1185">Reference proteome</keyword>
<gene>
    <name evidence="4" type="ORF">ACFSUL_17685</name>
</gene>
<reference evidence="5" key="1">
    <citation type="journal article" date="2019" name="Int. J. Syst. Evol. Microbiol.">
        <title>The Global Catalogue of Microorganisms (GCM) 10K type strain sequencing project: providing services to taxonomists for standard genome sequencing and annotation.</title>
        <authorList>
            <consortium name="The Broad Institute Genomics Platform"/>
            <consortium name="The Broad Institute Genome Sequencing Center for Infectious Disease"/>
            <person name="Wu L."/>
            <person name="Ma J."/>
        </authorList>
    </citation>
    <scope>NUCLEOTIDE SEQUENCE [LARGE SCALE GENOMIC DNA]</scope>
    <source>
        <strain evidence="5">KCTC 3913</strain>
    </source>
</reference>
<organism evidence="4 5">
    <name type="scientific">Bacillus seohaeanensis</name>
    <dbReference type="NCBI Taxonomy" id="284580"/>
    <lineage>
        <taxon>Bacteria</taxon>
        <taxon>Bacillati</taxon>
        <taxon>Bacillota</taxon>
        <taxon>Bacilli</taxon>
        <taxon>Bacillales</taxon>
        <taxon>Bacillaceae</taxon>
        <taxon>Bacillus</taxon>
    </lineage>
</organism>
<evidence type="ECO:0000256" key="2">
    <source>
        <dbReference type="ARBA" id="ARBA00023239"/>
    </source>
</evidence>
<dbReference type="SUPFAM" id="SSF52096">
    <property type="entry name" value="ClpP/crotonase"/>
    <property type="match status" value="1"/>
</dbReference>
<comment type="similarity">
    <text evidence="1 3">Belongs to the enoyl-CoA hydratase/isomerase family.</text>
</comment>
<dbReference type="PANTHER" id="PTHR11941:SF54">
    <property type="entry name" value="ENOYL-COA HYDRATASE, MITOCHONDRIAL"/>
    <property type="match status" value="1"/>
</dbReference>
<dbReference type="Gene3D" id="3.90.226.10">
    <property type="entry name" value="2-enoyl-CoA Hydratase, Chain A, domain 1"/>
    <property type="match status" value="1"/>
</dbReference>
<sequence>MKAYKHLSITVTDKNVAIVKMNHKQSRKFLHANLVQELIKAFEKLNEDKEVACIILTGDEETFIAGAEIKELTGISVSEAYESAEKMKALQKLVVHSAKPYIAAINGYCLGGGLELALVCDIRLAGENAMFGLPEVNFGIIPGGGGISRITEIVGKSNASKMIFTGEMISAIKALEFKIVSDIVEDPLENAISLANTLAMKSKLAIATAKKLINRKHWPVNYQENVEQEIYAFSLLFDYPDSVEGMGAFLENRNPIFKNE</sequence>
<dbReference type="InterPro" id="IPR018376">
    <property type="entry name" value="Enoyl-CoA_hyd/isom_CS"/>
</dbReference>
<protein>
    <submittedName>
        <fullName evidence="4">Enoyl-CoA hydratase/isomerase family protein</fullName>
    </submittedName>
</protein>
<dbReference type="InterPro" id="IPR001753">
    <property type="entry name" value="Enoyl-CoA_hydra/iso"/>
</dbReference>
<keyword evidence="2" id="KW-0456">Lyase</keyword>
<comment type="caution">
    <text evidence="4">The sequence shown here is derived from an EMBL/GenBank/DDBJ whole genome shotgun (WGS) entry which is preliminary data.</text>
</comment>
<dbReference type="InterPro" id="IPR029045">
    <property type="entry name" value="ClpP/crotonase-like_dom_sf"/>
</dbReference>
<dbReference type="InterPro" id="IPR014748">
    <property type="entry name" value="Enoyl-CoA_hydra_C"/>
</dbReference>
<evidence type="ECO:0000313" key="4">
    <source>
        <dbReference type="EMBL" id="MFD2682573.1"/>
    </source>
</evidence>
<dbReference type="RefSeq" id="WP_377937222.1">
    <property type="nucleotide sequence ID" value="NZ_JBHUMF010000031.1"/>
</dbReference>
<dbReference type="CDD" id="cd06558">
    <property type="entry name" value="crotonase-like"/>
    <property type="match status" value="1"/>
</dbReference>
<dbReference type="Pfam" id="PF00378">
    <property type="entry name" value="ECH_1"/>
    <property type="match status" value="1"/>
</dbReference>
<dbReference type="PROSITE" id="PS00166">
    <property type="entry name" value="ENOYL_COA_HYDRATASE"/>
    <property type="match status" value="1"/>
</dbReference>
<evidence type="ECO:0000256" key="3">
    <source>
        <dbReference type="RuleBase" id="RU003707"/>
    </source>
</evidence>
<accession>A0ABW5RV49</accession>